<name>A0A4V2V9R2_RHISU</name>
<proteinExistence type="predicted"/>
<reference evidence="1 2" key="1">
    <citation type="submission" date="2019-03" db="EMBL/GenBank/DDBJ databases">
        <title>Genomic Encyclopedia of Type Strains, Phase IV (KMG-V): Genome sequencing to study the core and pangenomes of soil and plant-associated prokaryotes.</title>
        <authorList>
            <person name="Whitman W."/>
        </authorList>
    </citation>
    <scope>NUCLEOTIDE SEQUENCE [LARGE SCALE GENOMIC DNA]</scope>
    <source>
        <strain evidence="1 2">Hc14</strain>
    </source>
</reference>
<organism evidence="1 2">
    <name type="scientific">Rhizobium sullae</name>
    <name type="common">Rhizobium hedysari</name>
    <dbReference type="NCBI Taxonomy" id="50338"/>
    <lineage>
        <taxon>Bacteria</taxon>
        <taxon>Pseudomonadati</taxon>
        <taxon>Pseudomonadota</taxon>
        <taxon>Alphaproteobacteria</taxon>
        <taxon>Hyphomicrobiales</taxon>
        <taxon>Rhizobiaceae</taxon>
        <taxon>Rhizobium/Agrobacterium group</taxon>
        <taxon>Rhizobium</taxon>
    </lineage>
</organism>
<dbReference type="Proteomes" id="UP000294576">
    <property type="component" value="Unassembled WGS sequence"/>
</dbReference>
<evidence type="ECO:0000313" key="1">
    <source>
        <dbReference type="EMBL" id="TCU18195.1"/>
    </source>
</evidence>
<dbReference type="AlphaFoldDB" id="A0A4V2V9R2"/>
<accession>A0A4V2V9R2</accession>
<dbReference type="EMBL" id="SMBH01000003">
    <property type="protein sequence ID" value="TCU18195.1"/>
    <property type="molecule type" value="Genomic_DNA"/>
</dbReference>
<protein>
    <submittedName>
        <fullName evidence="1">Uncharacterized protein</fullName>
    </submittedName>
</protein>
<comment type="caution">
    <text evidence="1">The sequence shown here is derived from an EMBL/GenBank/DDBJ whole genome shotgun (WGS) entry which is preliminary data.</text>
</comment>
<gene>
    <name evidence="1" type="ORF">EV132_103315</name>
</gene>
<evidence type="ECO:0000313" key="2">
    <source>
        <dbReference type="Proteomes" id="UP000294576"/>
    </source>
</evidence>
<sequence>MAKRIRGHITESSHRQQELASRILRTAMDHLPAEAMKPDSDIGDAQLDEVCRRTYNVDLQHLELPVLIRRRAPKLIGAFT</sequence>